<dbReference type="Pfam" id="PF02535">
    <property type="entry name" value="Zip"/>
    <property type="match status" value="1"/>
</dbReference>
<reference evidence="6" key="1">
    <citation type="journal article" date="2014" name="Front. Microbiol.">
        <title>High frequency of phylogenetically diverse reductive dehalogenase-homologous genes in deep subseafloor sedimentary metagenomes.</title>
        <authorList>
            <person name="Kawai M."/>
            <person name="Futagami T."/>
            <person name="Toyoda A."/>
            <person name="Takaki Y."/>
            <person name="Nishi S."/>
            <person name="Hori S."/>
            <person name="Arai W."/>
            <person name="Tsubouchi T."/>
            <person name="Morono Y."/>
            <person name="Uchiyama I."/>
            <person name="Ito T."/>
            <person name="Fujiyama A."/>
            <person name="Inagaki F."/>
            <person name="Takami H."/>
        </authorList>
    </citation>
    <scope>NUCLEOTIDE SEQUENCE</scope>
    <source>
        <strain evidence="6">Expedition CK06-06</strain>
    </source>
</reference>
<accession>X0UNP4</accession>
<comment type="subcellular location">
    <subcellularLocation>
        <location evidence="1">Membrane</location>
        <topology evidence="1">Multi-pass membrane protein</topology>
    </subcellularLocation>
</comment>
<evidence type="ECO:0000256" key="3">
    <source>
        <dbReference type="ARBA" id="ARBA00022989"/>
    </source>
</evidence>
<dbReference type="InterPro" id="IPR003689">
    <property type="entry name" value="ZIP"/>
</dbReference>
<dbReference type="GO" id="GO:0016020">
    <property type="term" value="C:membrane"/>
    <property type="evidence" value="ECO:0007669"/>
    <property type="project" value="UniProtKB-SubCell"/>
</dbReference>
<evidence type="ECO:0000256" key="5">
    <source>
        <dbReference type="SAM" id="Phobius"/>
    </source>
</evidence>
<dbReference type="AlphaFoldDB" id="X0UNP4"/>
<dbReference type="GO" id="GO:0006882">
    <property type="term" value="P:intracellular zinc ion homeostasis"/>
    <property type="evidence" value="ECO:0007669"/>
    <property type="project" value="TreeGrafter"/>
</dbReference>
<feature type="transmembrane region" description="Helical" evidence="5">
    <location>
        <begin position="7"/>
        <end position="28"/>
    </location>
</feature>
<dbReference type="GO" id="GO:0005385">
    <property type="term" value="F:zinc ion transmembrane transporter activity"/>
    <property type="evidence" value="ECO:0007669"/>
    <property type="project" value="TreeGrafter"/>
</dbReference>
<evidence type="ECO:0000256" key="4">
    <source>
        <dbReference type="ARBA" id="ARBA00023136"/>
    </source>
</evidence>
<comment type="caution">
    <text evidence="6">The sequence shown here is derived from an EMBL/GenBank/DDBJ whole genome shotgun (WGS) entry which is preliminary data.</text>
</comment>
<keyword evidence="3 5" id="KW-1133">Transmembrane helix</keyword>
<dbReference type="PANTHER" id="PTHR16950">
    <property type="entry name" value="ZINC TRANSPORTER SLC39A7 HISTIDINE-RICH MEMBRANE PROTEIN KE4"/>
    <property type="match status" value="1"/>
</dbReference>
<dbReference type="EMBL" id="BARS01021768">
    <property type="protein sequence ID" value="GAG07404.1"/>
    <property type="molecule type" value="Genomic_DNA"/>
</dbReference>
<evidence type="ECO:0000256" key="2">
    <source>
        <dbReference type="ARBA" id="ARBA00022692"/>
    </source>
</evidence>
<name>X0UNP4_9ZZZZ</name>
<feature type="transmembrane region" description="Helical" evidence="5">
    <location>
        <begin position="34"/>
        <end position="56"/>
    </location>
</feature>
<proteinExistence type="predicted"/>
<evidence type="ECO:0000313" key="6">
    <source>
        <dbReference type="EMBL" id="GAG07404.1"/>
    </source>
</evidence>
<evidence type="ECO:0000256" key="1">
    <source>
        <dbReference type="ARBA" id="ARBA00004141"/>
    </source>
</evidence>
<evidence type="ECO:0008006" key="7">
    <source>
        <dbReference type="Google" id="ProtNLM"/>
    </source>
</evidence>
<keyword evidence="2 5" id="KW-0812">Transmembrane</keyword>
<gene>
    <name evidence="6" type="ORF">S01H1_34906</name>
</gene>
<dbReference type="PANTHER" id="PTHR16950:SF16">
    <property type="entry name" value="ZINC TRANSPORTER ZIP13"/>
    <property type="match status" value="1"/>
</dbReference>
<sequence>MSELLNAVMAVGVVSLLSLIGIFAISLRKTTLDGILFFLLSFSAGSILGVAFLDLLPEAIELFGMEKISVMIFYVTFGFLSFFFLERFVYWFHGHFHGYDDEDVHEKITVKRFVYLNLIGDSIHNFIDGMIIAGSFLISTTMGIASTIAVIF</sequence>
<feature type="non-terminal residue" evidence="6">
    <location>
        <position position="152"/>
    </location>
</feature>
<protein>
    <recommendedName>
        <fullName evidence="7">Zinc/iron permease</fullName>
    </recommendedName>
</protein>
<feature type="transmembrane region" description="Helical" evidence="5">
    <location>
        <begin position="68"/>
        <end position="85"/>
    </location>
</feature>
<feature type="transmembrane region" description="Helical" evidence="5">
    <location>
        <begin position="130"/>
        <end position="151"/>
    </location>
</feature>
<organism evidence="6">
    <name type="scientific">marine sediment metagenome</name>
    <dbReference type="NCBI Taxonomy" id="412755"/>
    <lineage>
        <taxon>unclassified sequences</taxon>
        <taxon>metagenomes</taxon>
        <taxon>ecological metagenomes</taxon>
    </lineage>
</organism>
<keyword evidence="4 5" id="KW-0472">Membrane</keyword>